<gene>
    <name evidence="12" type="primary">glgP</name>
    <name evidence="12" type="ORF">DESAM_20409</name>
</gene>
<dbReference type="GO" id="GO:0008184">
    <property type="term" value="F:glycogen phosphorylase activity"/>
    <property type="evidence" value="ECO:0007669"/>
    <property type="project" value="InterPro"/>
</dbReference>
<evidence type="ECO:0000256" key="6">
    <source>
        <dbReference type="ARBA" id="ARBA00022679"/>
    </source>
</evidence>
<dbReference type="GO" id="GO:0005737">
    <property type="term" value="C:cytoplasm"/>
    <property type="evidence" value="ECO:0007669"/>
    <property type="project" value="TreeGrafter"/>
</dbReference>
<evidence type="ECO:0000256" key="8">
    <source>
        <dbReference type="ARBA" id="ARBA00023277"/>
    </source>
</evidence>
<keyword evidence="4" id="KW-0321">Glycogen metabolism</keyword>
<proteinExistence type="inferred from homology"/>
<keyword evidence="8 11" id="KW-0119">Carbohydrate metabolism</keyword>
<dbReference type="HOGENOM" id="CLU_010198_1_1_7"/>
<dbReference type="KEGG" id="dhy:DESAM_20409"/>
<dbReference type="STRING" id="1121451.DESAM_20409"/>
<keyword evidence="7 10" id="KW-0663">Pyridoxal phosphate</keyword>
<dbReference type="RefSeq" id="WP_015335304.1">
    <property type="nucleotide sequence ID" value="NC_020055.1"/>
</dbReference>
<dbReference type="InterPro" id="IPR000811">
    <property type="entry name" value="Glyco_trans_35"/>
</dbReference>
<dbReference type="PROSITE" id="PS00102">
    <property type="entry name" value="PHOSPHORYLASE"/>
    <property type="match status" value="1"/>
</dbReference>
<evidence type="ECO:0000256" key="10">
    <source>
        <dbReference type="PIRSR" id="PIRSR000460-1"/>
    </source>
</evidence>
<evidence type="ECO:0000256" key="11">
    <source>
        <dbReference type="RuleBase" id="RU000587"/>
    </source>
</evidence>
<evidence type="ECO:0000313" key="12">
    <source>
        <dbReference type="EMBL" id="CCO22696.1"/>
    </source>
</evidence>
<dbReference type="GO" id="GO:0030170">
    <property type="term" value="F:pyridoxal phosphate binding"/>
    <property type="evidence" value="ECO:0007669"/>
    <property type="project" value="InterPro"/>
</dbReference>
<evidence type="ECO:0000313" key="13">
    <source>
        <dbReference type="Proteomes" id="UP000010808"/>
    </source>
</evidence>
<accession>L0RAU6</accession>
<evidence type="ECO:0000256" key="3">
    <source>
        <dbReference type="ARBA" id="ARBA00006047"/>
    </source>
</evidence>
<keyword evidence="13" id="KW-1185">Reference proteome</keyword>
<dbReference type="eggNOG" id="COG0058">
    <property type="taxonomic scope" value="Bacteria"/>
</dbReference>
<dbReference type="PANTHER" id="PTHR11468:SF3">
    <property type="entry name" value="GLYCOGEN PHOSPHORYLASE, LIVER FORM"/>
    <property type="match status" value="1"/>
</dbReference>
<dbReference type="PANTHER" id="PTHR11468">
    <property type="entry name" value="GLYCOGEN PHOSPHORYLASE"/>
    <property type="match status" value="1"/>
</dbReference>
<evidence type="ECO:0000256" key="5">
    <source>
        <dbReference type="ARBA" id="ARBA00022676"/>
    </source>
</evidence>
<dbReference type="SUPFAM" id="SSF53756">
    <property type="entry name" value="UDP-Glycosyltransferase/glycogen phosphorylase"/>
    <property type="match status" value="1"/>
</dbReference>
<evidence type="ECO:0000256" key="1">
    <source>
        <dbReference type="ARBA" id="ARBA00001275"/>
    </source>
</evidence>
<keyword evidence="5 11" id="KW-0328">Glycosyltransferase</keyword>
<dbReference type="Pfam" id="PF00343">
    <property type="entry name" value="Phosphorylase"/>
    <property type="match status" value="1"/>
</dbReference>
<dbReference type="Gene3D" id="3.40.50.2000">
    <property type="entry name" value="Glycogen Phosphorylase B"/>
    <property type="match status" value="2"/>
</dbReference>
<evidence type="ECO:0000256" key="7">
    <source>
        <dbReference type="ARBA" id="ARBA00022898"/>
    </source>
</evidence>
<dbReference type="EC" id="2.4.1.1" evidence="11"/>
<dbReference type="CDD" id="cd04300">
    <property type="entry name" value="GT35_Glycogen_Phosphorylase"/>
    <property type="match status" value="1"/>
</dbReference>
<comment type="catalytic activity">
    <reaction evidence="1 11">
        <text>[(1-&gt;4)-alpha-D-glucosyl](n) + phosphate = [(1-&gt;4)-alpha-D-glucosyl](n-1) + alpha-D-glucose 1-phosphate</text>
        <dbReference type="Rhea" id="RHEA:41732"/>
        <dbReference type="Rhea" id="RHEA-COMP:9584"/>
        <dbReference type="Rhea" id="RHEA-COMP:9586"/>
        <dbReference type="ChEBI" id="CHEBI:15444"/>
        <dbReference type="ChEBI" id="CHEBI:43474"/>
        <dbReference type="ChEBI" id="CHEBI:58601"/>
        <dbReference type="EC" id="2.4.1.1"/>
    </reaction>
</comment>
<dbReference type="InterPro" id="IPR011833">
    <property type="entry name" value="Glycg_phsphrylas"/>
</dbReference>
<comment type="function">
    <text evidence="9">Phosphorylase is an important allosteric enzyme in carbohydrate metabolism. Enzymes from different sources differ in their regulatory mechanisms and in their natural substrates. However, all known phosphorylases share catalytic and structural properties.</text>
</comment>
<comment type="function">
    <text evidence="11">Allosteric enzyme that catalyzes the rate-limiting step in glycogen catabolism, the phosphorolytic cleavage of glycogen to produce glucose-1-phosphate, and plays a central role in maintaining cellular and organismal glucose homeostasis.</text>
</comment>
<evidence type="ECO:0000256" key="4">
    <source>
        <dbReference type="ARBA" id="ARBA00022600"/>
    </source>
</evidence>
<dbReference type="InterPro" id="IPR035090">
    <property type="entry name" value="Pyridoxal_P_attach_site"/>
</dbReference>
<dbReference type="PIRSF" id="PIRSF000460">
    <property type="entry name" value="Pprylas_GlgP"/>
    <property type="match status" value="1"/>
</dbReference>
<name>L0RAU6_9BACT</name>
<dbReference type="PATRIC" id="fig|1121451.3.peg.676"/>
<feature type="modified residue" description="N6-(pyridoxal phosphate)lysine" evidence="10">
    <location>
        <position position="671"/>
    </location>
</feature>
<keyword evidence="6 11" id="KW-0808">Transferase</keyword>
<comment type="cofactor">
    <cofactor evidence="2 11">
        <name>pyridoxal 5'-phosphate</name>
        <dbReference type="ChEBI" id="CHEBI:597326"/>
    </cofactor>
</comment>
<evidence type="ECO:0000256" key="2">
    <source>
        <dbReference type="ARBA" id="ARBA00001933"/>
    </source>
</evidence>
<organism evidence="12 13">
    <name type="scientific">Maridesulfovibrio hydrothermalis AM13 = DSM 14728</name>
    <dbReference type="NCBI Taxonomy" id="1121451"/>
    <lineage>
        <taxon>Bacteria</taxon>
        <taxon>Pseudomonadati</taxon>
        <taxon>Thermodesulfobacteriota</taxon>
        <taxon>Desulfovibrionia</taxon>
        <taxon>Desulfovibrionales</taxon>
        <taxon>Desulfovibrionaceae</taxon>
        <taxon>Maridesulfovibrio</taxon>
    </lineage>
</organism>
<comment type="similarity">
    <text evidence="3 11">Belongs to the glycogen phosphorylase family.</text>
</comment>
<dbReference type="FunFam" id="3.40.50.2000:FF:000002">
    <property type="entry name" value="Alpha-1,4 glucan phosphorylase"/>
    <property type="match status" value="1"/>
</dbReference>
<dbReference type="GO" id="GO:0005980">
    <property type="term" value="P:glycogen catabolic process"/>
    <property type="evidence" value="ECO:0007669"/>
    <property type="project" value="TreeGrafter"/>
</dbReference>
<dbReference type="FunFam" id="3.40.50.2000:FF:000005">
    <property type="entry name" value="Alpha-1,4 glucan phosphorylase"/>
    <property type="match status" value="1"/>
</dbReference>
<sequence length="825" mass="94370">MAKMDSNELLEEMGGMDVEALTHSICRHHLSNLGRDYGRSDLFSLYQALAYTLRDRLVRNWVKTQRSYYNQNAKSVYYLSLEFLAGKSLSSNALCLGVEKAAEEALAKFGVTMEEAESAEADAGLGNGGLGRLASCFLDSMATLGIPGYGYGIRYEYGIFKQAIENGEQVELPDDWLHFGNPWEFCRRGFMFTVHLYGREEKYTHDDGSEKHRWTDTAKVMAMPVDMLIPGYKNGNVINMRLWEAQPARRFNLDLFNSGDYIRSMEDAVRSETISKVLYPSDRLTEGRELRLVQQYFFVSATIQDMMRRFKKLKLDFSELPNRAVVQLNETHPAIAIPELMRILIDEHMLNWDESWRICRRTFAYTNHTVMPEALETWPLDMMSKVLPRHVSIIFEINRRFMEEVKSRFPGDEDRLKRMSIIEDCEHPQVRMAWLAVLGSFTVNGVSALHGELIKKNIFQDFVEMFPGRFTSVTNGITPRRWLKQCNPGLSDLITEKIGPEWVTDLSKLKKLEPLADDAEFQNSWYNCKLQEKKRLVEYARKEYGIYLPTDWLYDVQVKRIHEYKRQVLNILHAITLYCRLKNDPNSVAVARLKIFGGKAAPGYFLAKRIIRLINSVGAVVNSDPTVNHKLRIAFLPNYRVSQAERIIPATDLSEQISLAGTEASGTGNMKFALNGALTVGTLDGANIEIMEEAGRENMFIFGMDAEEVERRKYNGYNPSEIASADKELAEALHYIGDGTFSEGDRELFQPILDSLFANGDQYMVLADYRAYVDVQDEVDKRWLDRKSWLRSSILNTAGSGKFSSDRAILDYANSIWGVRPMGKE</sequence>
<dbReference type="AlphaFoldDB" id="L0RAU6"/>
<dbReference type="NCBIfam" id="TIGR02093">
    <property type="entry name" value="P_ylase"/>
    <property type="match status" value="1"/>
</dbReference>
<evidence type="ECO:0000256" key="9">
    <source>
        <dbReference type="ARBA" id="ARBA00025174"/>
    </source>
</evidence>
<dbReference type="EMBL" id="FO203522">
    <property type="protein sequence ID" value="CCO22696.1"/>
    <property type="molecule type" value="Genomic_DNA"/>
</dbReference>
<reference evidence="12 13" key="1">
    <citation type="submission" date="2012-10" db="EMBL/GenBank/DDBJ databases">
        <authorList>
            <person name="Genoscope - CEA"/>
        </authorList>
    </citation>
    <scope>NUCLEOTIDE SEQUENCE [LARGE SCALE GENOMIC DNA]</scope>
    <source>
        <strain evidence="13">AM13 / DSM 14728</strain>
    </source>
</reference>
<protein>
    <recommendedName>
        <fullName evidence="11">Alpha-1,4 glucan phosphorylase</fullName>
        <ecNumber evidence="11">2.4.1.1</ecNumber>
    </recommendedName>
</protein>
<dbReference type="Proteomes" id="UP000010808">
    <property type="component" value="Chromosome"/>
</dbReference>